<evidence type="ECO:0000313" key="3">
    <source>
        <dbReference type="Proteomes" id="UP000199356"/>
    </source>
</evidence>
<protein>
    <submittedName>
        <fullName evidence="2">Uncharacterized protein</fullName>
    </submittedName>
</protein>
<feature type="region of interest" description="Disordered" evidence="1">
    <location>
        <begin position="1"/>
        <end position="52"/>
    </location>
</feature>
<keyword evidence="3" id="KW-1185">Reference proteome</keyword>
<sequence length="52" mass="5945">MKDRNEHARALRVRAGNPGQAVAVDTRPKVIRSKKRYDRKKAKASLKRELSS</sequence>
<dbReference type="RefSeq" id="WP_177215198.1">
    <property type="nucleotide sequence ID" value="NZ_FOXA01000015.1"/>
</dbReference>
<dbReference type="AlphaFoldDB" id="A0A1I5TTX8"/>
<evidence type="ECO:0000256" key="1">
    <source>
        <dbReference type="SAM" id="MobiDB-lite"/>
    </source>
</evidence>
<proteinExistence type="predicted"/>
<gene>
    <name evidence="2" type="ORF">SAMN04488047_11526</name>
</gene>
<accession>A0A1I5TTX8</accession>
<feature type="compositionally biased region" description="Basic residues" evidence="1">
    <location>
        <begin position="29"/>
        <end position="45"/>
    </location>
</feature>
<dbReference type="Proteomes" id="UP000199356">
    <property type="component" value="Unassembled WGS sequence"/>
</dbReference>
<organism evidence="2 3">
    <name type="scientific">Tranquillimonas alkanivorans</name>
    <dbReference type="NCBI Taxonomy" id="441119"/>
    <lineage>
        <taxon>Bacteria</taxon>
        <taxon>Pseudomonadati</taxon>
        <taxon>Pseudomonadota</taxon>
        <taxon>Alphaproteobacteria</taxon>
        <taxon>Rhodobacterales</taxon>
        <taxon>Roseobacteraceae</taxon>
        <taxon>Tranquillimonas</taxon>
    </lineage>
</organism>
<reference evidence="2 3" key="1">
    <citation type="submission" date="2016-10" db="EMBL/GenBank/DDBJ databases">
        <authorList>
            <person name="de Groot N.N."/>
        </authorList>
    </citation>
    <scope>NUCLEOTIDE SEQUENCE [LARGE SCALE GENOMIC DNA]</scope>
    <source>
        <strain evidence="2 3">DSM 19547</strain>
    </source>
</reference>
<name>A0A1I5TTX8_9RHOB</name>
<dbReference type="STRING" id="441119.SAMN04488047_11526"/>
<dbReference type="EMBL" id="FOXA01000015">
    <property type="protein sequence ID" value="SFP86493.1"/>
    <property type="molecule type" value="Genomic_DNA"/>
</dbReference>
<evidence type="ECO:0000313" key="2">
    <source>
        <dbReference type="EMBL" id="SFP86493.1"/>
    </source>
</evidence>